<feature type="region of interest" description="Disordered" evidence="2">
    <location>
        <begin position="1"/>
        <end position="26"/>
    </location>
</feature>
<feature type="region of interest" description="Disordered" evidence="2">
    <location>
        <begin position="591"/>
        <end position="662"/>
    </location>
</feature>
<feature type="region of interest" description="Disordered" evidence="2">
    <location>
        <begin position="476"/>
        <end position="508"/>
    </location>
</feature>
<dbReference type="AlphaFoldDB" id="A0A830HGW9"/>
<protein>
    <submittedName>
        <fullName evidence="3">Uncharacterized protein</fullName>
    </submittedName>
</protein>
<name>A0A830HGW9_9CHLO</name>
<feature type="compositionally biased region" description="Polar residues" evidence="2">
    <location>
        <begin position="488"/>
        <end position="504"/>
    </location>
</feature>
<proteinExistence type="predicted"/>
<feature type="compositionally biased region" description="Acidic residues" evidence="2">
    <location>
        <begin position="400"/>
        <end position="417"/>
    </location>
</feature>
<gene>
    <name evidence="3" type="ORF">PPROV_000307100</name>
</gene>
<accession>A0A830HGW9</accession>
<feature type="coiled-coil region" evidence="1">
    <location>
        <begin position="700"/>
        <end position="732"/>
    </location>
</feature>
<feature type="compositionally biased region" description="Basic and acidic residues" evidence="2">
    <location>
        <begin position="213"/>
        <end position="228"/>
    </location>
</feature>
<organism evidence="3 4">
    <name type="scientific">Pycnococcus provasolii</name>
    <dbReference type="NCBI Taxonomy" id="41880"/>
    <lineage>
        <taxon>Eukaryota</taxon>
        <taxon>Viridiplantae</taxon>
        <taxon>Chlorophyta</taxon>
        <taxon>Pseudoscourfieldiophyceae</taxon>
        <taxon>Pseudoscourfieldiales</taxon>
        <taxon>Pycnococcaceae</taxon>
        <taxon>Pycnococcus</taxon>
    </lineage>
</organism>
<dbReference type="EMBL" id="BNJQ01000007">
    <property type="protein sequence ID" value="GHP04317.1"/>
    <property type="molecule type" value="Genomic_DNA"/>
</dbReference>
<dbReference type="Proteomes" id="UP000660262">
    <property type="component" value="Unassembled WGS sequence"/>
</dbReference>
<keyword evidence="1" id="KW-0175">Coiled coil</keyword>
<evidence type="ECO:0000256" key="2">
    <source>
        <dbReference type="SAM" id="MobiDB-lite"/>
    </source>
</evidence>
<feature type="compositionally biased region" description="Low complexity" evidence="2">
    <location>
        <begin position="618"/>
        <end position="627"/>
    </location>
</feature>
<evidence type="ECO:0000313" key="3">
    <source>
        <dbReference type="EMBL" id="GHP04317.1"/>
    </source>
</evidence>
<sequence length="835" mass="90467">MPALFSATRPRPPAASRSSAVRRRGAATLPTNAMSTCSSPSFAMIRTMLWLVAALAVFSTPLPGIRTTPIPFTAPWPTPSTAHTSAGVAKAKKTKVGKNTPTGIVAIDPDNPLDNFDIIPNGHGYARCCPSNAPVDVVCLCGKGGGGSGVSRYAARPWERGTLRALAKNTAVSSHTRKRARDALAAWNFDWVTLGTLEELKLEVEAARLQQQQHEETGASHSNGDSHRNKAAPKPAPQAERTVSTTTLPSSHKSPPRLGSPKGKEPKIARTEEEARKIARLNCRQKANSFKMEQRFAKQQRVVEKLEVKASAESNMTTMSVAEEKAKADAETNRLEAEEREIVFKDLWEMERIERVPKREFIGLATSNWGNRAFQWRATYDAMGGGVSPNDEAVHKNSELEEEEEVGEIEIQADNENDGGYGDEQRRHLLEGEDVVNDDNDGSAQTEDGLQDAAGAMQDENDGSAQTEDGLQDAGAMQRGEEPDDNASKLNATMASSNSSSVATKTPKVKITTTLSLTMDPERVFRDCIRSNMEEWKHRMASIRRTELANGEELHLPPGIKAQLLSVNDLPYLTPEQRRSYYDSLVAKVDGEKAKQQEQRSVSGEEEAPDAPAPPLPGANAAAAAVHAKSEELEKEANVRAKAEMRSNARRAKQTESAAQTRKAYHEKRLMQCAQIFLPANATDESGALLDTTPAYENCVQEAEADRIDAEREAAKKDAEVEARRKARKKEEEAKMDAMQLALVANKARSGAIAQTTLAYQQRIKRTVGRRGGAADPIGIAAARDAMDPAALAVAAALRGAALDKAHRPDKSSGSKSYFAKAGLDDAVAEALSGD</sequence>
<feature type="region of interest" description="Disordered" evidence="2">
    <location>
        <begin position="209"/>
        <end position="269"/>
    </location>
</feature>
<reference evidence="3" key="1">
    <citation type="submission" date="2020-10" db="EMBL/GenBank/DDBJ databases">
        <title>Unveiling of a novel bifunctional photoreceptor, Dualchrome1, isolated from a cosmopolitan green alga.</title>
        <authorList>
            <person name="Suzuki S."/>
            <person name="Kawachi M."/>
        </authorList>
    </citation>
    <scope>NUCLEOTIDE SEQUENCE</scope>
    <source>
        <strain evidence="3">NIES 2893</strain>
    </source>
</reference>
<comment type="caution">
    <text evidence="3">The sequence shown here is derived from an EMBL/GenBank/DDBJ whole genome shotgun (WGS) entry which is preliminary data.</text>
</comment>
<evidence type="ECO:0000313" key="4">
    <source>
        <dbReference type="Proteomes" id="UP000660262"/>
    </source>
</evidence>
<feature type="compositionally biased region" description="Low complexity" evidence="2">
    <location>
        <begin position="1"/>
        <end position="19"/>
    </location>
</feature>
<keyword evidence="4" id="KW-1185">Reference proteome</keyword>
<feature type="compositionally biased region" description="Basic and acidic residues" evidence="2">
    <location>
        <begin position="628"/>
        <end position="647"/>
    </location>
</feature>
<feature type="region of interest" description="Disordered" evidence="2">
    <location>
        <begin position="386"/>
        <end position="424"/>
    </location>
</feature>
<evidence type="ECO:0000256" key="1">
    <source>
        <dbReference type="SAM" id="Coils"/>
    </source>
</evidence>
<feature type="compositionally biased region" description="Polar residues" evidence="2">
    <location>
        <begin position="241"/>
        <end position="253"/>
    </location>
</feature>